<reference evidence="1 2" key="1">
    <citation type="submission" date="2016-07" db="EMBL/GenBank/DDBJ databases">
        <title>Pervasive Adenine N6-methylation of Active Genes in Fungi.</title>
        <authorList>
            <consortium name="DOE Joint Genome Institute"/>
            <person name="Mondo S.J."/>
            <person name="Dannebaum R.O."/>
            <person name="Kuo R.C."/>
            <person name="Labutti K."/>
            <person name="Haridas S."/>
            <person name="Kuo A."/>
            <person name="Salamov A."/>
            <person name="Ahrendt S.R."/>
            <person name="Lipzen A."/>
            <person name="Sullivan W."/>
            <person name="Andreopoulos W.B."/>
            <person name="Clum A."/>
            <person name="Lindquist E."/>
            <person name="Daum C."/>
            <person name="Ramamoorthy G.K."/>
            <person name="Gryganskyi A."/>
            <person name="Culley D."/>
            <person name="Magnuson J.K."/>
            <person name="James T.Y."/>
            <person name="O'Malley M.A."/>
            <person name="Stajich J.E."/>
            <person name="Spatafora J.W."/>
            <person name="Visel A."/>
            <person name="Grigoriev I.V."/>
        </authorList>
    </citation>
    <scope>NUCLEOTIDE SEQUENCE [LARGE SCALE GENOMIC DNA]</scope>
    <source>
        <strain evidence="1 2">CBS 129021</strain>
    </source>
</reference>
<dbReference type="RefSeq" id="XP_040713039.1">
    <property type="nucleotide sequence ID" value="XM_040860824.1"/>
</dbReference>
<sequence>MASSQPGRKGVRVCAGYNRKTVLLNRTKADVRKRTPGFRNHLITHHKELYAESPELVALGLHQITGSEPSQTHSHSYLSLRFTTSEVCLIPQPVGSFSWIDQDHYLPYSVSLSRGSRRSLVAMTTDIHARLLAMSALGRTGHVENEDSHI</sequence>
<dbReference type="EMBL" id="MCFJ01000011">
    <property type="protein sequence ID" value="ORY60812.1"/>
    <property type="molecule type" value="Genomic_DNA"/>
</dbReference>
<comment type="caution">
    <text evidence="1">The sequence shown here is derived from an EMBL/GenBank/DDBJ whole genome shotgun (WGS) entry which is preliminary data.</text>
</comment>
<name>A0A1Y2DNG2_9PEZI</name>
<protein>
    <submittedName>
        <fullName evidence="1">Uncharacterized protein</fullName>
    </submittedName>
</protein>
<gene>
    <name evidence="1" type="ORF">BCR38DRAFT_442587</name>
</gene>
<organism evidence="1 2">
    <name type="scientific">Pseudomassariella vexata</name>
    <dbReference type="NCBI Taxonomy" id="1141098"/>
    <lineage>
        <taxon>Eukaryota</taxon>
        <taxon>Fungi</taxon>
        <taxon>Dikarya</taxon>
        <taxon>Ascomycota</taxon>
        <taxon>Pezizomycotina</taxon>
        <taxon>Sordariomycetes</taxon>
        <taxon>Xylariomycetidae</taxon>
        <taxon>Amphisphaeriales</taxon>
        <taxon>Pseudomassariaceae</taxon>
        <taxon>Pseudomassariella</taxon>
    </lineage>
</organism>
<dbReference type="Proteomes" id="UP000193689">
    <property type="component" value="Unassembled WGS sequence"/>
</dbReference>
<dbReference type="AlphaFoldDB" id="A0A1Y2DNG2"/>
<dbReference type="GeneID" id="63777036"/>
<evidence type="ECO:0000313" key="1">
    <source>
        <dbReference type="EMBL" id="ORY60812.1"/>
    </source>
</evidence>
<accession>A0A1Y2DNG2</accession>
<dbReference type="InParanoid" id="A0A1Y2DNG2"/>
<evidence type="ECO:0000313" key="2">
    <source>
        <dbReference type="Proteomes" id="UP000193689"/>
    </source>
</evidence>
<proteinExistence type="predicted"/>
<keyword evidence="2" id="KW-1185">Reference proteome</keyword>